<dbReference type="Pfam" id="PF10075">
    <property type="entry name" value="CSN8_PSD8_EIF3K"/>
    <property type="match status" value="1"/>
</dbReference>
<evidence type="ECO:0000313" key="5">
    <source>
        <dbReference type="Proteomes" id="UP001642501"/>
    </source>
</evidence>
<proteinExistence type="inferred from homology"/>
<accession>A0ABP0DJH1</accession>
<dbReference type="Proteomes" id="UP001642501">
    <property type="component" value="Unassembled WGS sequence"/>
</dbReference>
<sequence length="291" mass="32040">MAERKLGQILTQLKSTRTYPEQAKLLSKAKLVLLQLGALTPSLTTDRGSAVPASVLALARETYEQGALCSIRAQDADAFTRYVQQLVPFYALPGSVLPPNVAERNKVTGLYLLLLLTEGRYGEFHSELESISTREGAGSEDDRYLGYPIRLERWLMEGSYDRVWKAMKQGEEPSEEYSVFSEILTSQVRSEIASSSERAYPSLPLSSTKSLLFLDSEGAVIDFARHRGWVIKDGQIYFPSASAAPMGATAPSSALADGLEDGLTQEFAEKEVSQMVIENVLGYARQLETIV</sequence>
<keyword evidence="2" id="KW-0647">Proteasome</keyword>
<evidence type="ECO:0000256" key="1">
    <source>
        <dbReference type="ARBA" id="ARBA00009627"/>
    </source>
</evidence>
<dbReference type="EMBL" id="CAWUOM010000046">
    <property type="protein sequence ID" value="CAK7268416.1"/>
    <property type="molecule type" value="Genomic_DNA"/>
</dbReference>
<dbReference type="PROSITE" id="PS50250">
    <property type="entry name" value="PCI"/>
    <property type="match status" value="1"/>
</dbReference>
<evidence type="ECO:0000313" key="4">
    <source>
        <dbReference type="EMBL" id="CAK7268416.1"/>
    </source>
</evidence>
<keyword evidence="5" id="KW-1185">Reference proteome</keyword>
<dbReference type="Gene3D" id="1.25.40.990">
    <property type="match status" value="1"/>
</dbReference>
<comment type="similarity">
    <text evidence="1">Belongs to the proteasome subunit S14 family.</text>
</comment>
<feature type="domain" description="PCI" evidence="3">
    <location>
        <begin position="78"/>
        <end position="254"/>
    </location>
</feature>
<dbReference type="PANTHER" id="PTHR12387:SF0">
    <property type="entry name" value="26S PROTEASOME NON-ATPASE REGULATORY SUBUNIT 8"/>
    <property type="match status" value="1"/>
</dbReference>
<dbReference type="InterPro" id="IPR006746">
    <property type="entry name" value="26S_Psome_Rpn12"/>
</dbReference>
<dbReference type="InterPro" id="IPR000717">
    <property type="entry name" value="PCI_dom"/>
</dbReference>
<gene>
    <name evidence="4" type="primary">RPN12</name>
    <name evidence="4" type="ORF">SEPCBS57363_003080</name>
</gene>
<evidence type="ECO:0000259" key="3">
    <source>
        <dbReference type="PROSITE" id="PS50250"/>
    </source>
</evidence>
<dbReference type="InterPro" id="IPR033464">
    <property type="entry name" value="CSN8_PSD8_EIF3K"/>
</dbReference>
<reference evidence="4 5" key="1">
    <citation type="submission" date="2024-01" db="EMBL/GenBank/DDBJ databases">
        <authorList>
            <person name="Allen C."/>
            <person name="Tagirdzhanova G."/>
        </authorList>
    </citation>
    <scope>NUCLEOTIDE SEQUENCE [LARGE SCALE GENOMIC DNA]</scope>
    <source>
        <strain evidence="4 5">CBS 573.63</strain>
    </source>
</reference>
<comment type="caution">
    <text evidence="4">The sequence shown here is derived from an EMBL/GenBank/DDBJ whole genome shotgun (WGS) entry which is preliminary data.</text>
</comment>
<evidence type="ECO:0000256" key="2">
    <source>
        <dbReference type="ARBA" id="ARBA00022942"/>
    </source>
</evidence>
<protein>
    <submittedName>
        <fullName evidence="4">Regulatory particle non-ATPase</fullName>
    </submittedName>
</protein>
<dbReference type="PANTHER" id="PTHR12387">
    <property type="entry name" value="26S PROTEASOME NON-ATPASE REGULATORY SUBUNIT 8"/>
    <property type="match status" value="1"/>
</dbReference>
<name>A0ABP0DJH1_9PEZI</name>
<organism evidence="4 5">
    <name type="scientific">Sporothrix epigloea</name>
    <dbReference type="NCBI Taxonomy" id="1892477"/>
    <lineage>
        <taxon>Eukaryota</taxon>
        <taxon>Fungi</taxon>
        <taxon>Dikarya</taxon>
        <taxon>Ascomycota</taxon>
        <taxon>Pezizomycotina</taxon>
        <taxon>Sordariomycetes</taxon>
        <taxon>Sordariomycetidae</taxon>
        <taxon>Ophiostomatales</taxon>
        <taxon>Ophiostomataceae</taxon>
        <taxon>Sporothrix</taxon>
    </lineage>
</organism>